<gene>
    <name evidence="2" type="ORF">BDE40_1696</name>
</gene>
<keyword evidence="1" id="KW-0812">Transmembrane</keyword>
<proteinExistence type="predicted"/>
<dbReference type="EMBL" id="SOBH01000002">
    <property type="protein sequence ID" value="TDT74973.1"/>
    <property type="molecule type" value="Genomic_DNA"/>
</dbReference>
<reference evidence="2 3" key="1">
    <citation type="submission" date="2019-03" db="EMBL/GenBank/DDBJ databases">
        <title>Genomic Encyclopedia of Archaeal and Bacterial Type Strains, Phase II (KMG-II): from individual species to whole genera.</title>
        <authorList>
            <person name="Goeker M."/>
        </authorList>
    </citation>
    <scope>NUCLEOTIDE SEQUENCE [LARGE SCALE GENOMIC DNA]</scope>
    <source>
        <strain evidence="2 3">DSM 29467</strain>
    </source>
</reference>
<feature type="transmembrane region" description="Helical" evidence="1">
    <location>
        <begin position="127"/>
        <end position="147"/>
    </location>
</feature>
<organism evidence="2 3">
    <name type="scientific">Litoreibacter halocynthiae</name>
    <dbReference type="NCBI Taxonomy" id="1242689"/>
    <lineage>
        <taxon>Bacteria</taxon>
        <taxon>Pseudomonadati</taxon>
        <taxon>Pseudomonadota</taxon>
        <taxon>Alphaproteobacteria</taxon>
        <taxon>Rhodobacterales</taxon>
        <taxon>Roseobacteraceae</taxon>
        <taxon>Litoreibacter</taxon>
    </lineage>
</organism>
<name>A0A4R7LGV6_9RHOB</name>
<accession>A0A4R7LGV6</accession>
<protein>
    <submittedName>
        <fullName evidence="2">Uncharacterized protein</fullName>
    </submittedName>
</protein>
<sequence>MARIWLARFAKPWIAGWLSLSAAWLLHEIVTFGFQYGFLTRKREVLFFQYPSGLAEIVVVALVMSWVAAVPLALACLVLRQSRPRLPVLGVIWLILCMWGYSATASGYREHFGATWLWHEPFVELMWSPWLTPLATLLGLLPFLRIIRKP</sequence>
<feature type="transmembrane region" description="Helical" evidence="1">
    <location>
        <begin position="12"/>
        <end position="37"/>
    </location>
</feature>
<evidence type="ECO:0000256" key="1">
    <source>
        <dbReference type="SAM" id="Phobius"/>
    </source>
</evidence>
<keyword evidence="3" id="KW-1185">Reference proteome</keyword>
<dbReference type="Proteomes" id="UP000294563">
    <property type="component" value="Unassembled WGS sequence"/>
</dbReference>
<dbReference type="AlphaFoldDB" id="A0A4R7LGV6"/>
<feature type="transmembrane region" description="Helical" evidence="1">
    <location>
        <begin position="57"/>
        <end position="79"/>
    </location>
</feature>
<feature type="transmembrane region" description="Helical" evidence="1">
    <location>
        <begin position="86"/>
        <end position="107"/>
    </location>
</feature>
<keyword evidence="1" id="KW-0472">Membrane</keyword>
<evidence type="ECO:0000313" key="2">
    <source>
        <dbReference type="EMBL" id="TDT74973.1"/>
    </source>
</evidence>
<keyword evidence="1" id="KW-1133">Transmembrane helix</keyword>
<evidence type="ECO:0000313" key="3">
    <source>
        <dbReference type="Proteomes" id="UP000294563"/>
    </source>
</evidence>
<comment type="caution">
    <text evidence="2">The sequence shown here is derived from an EMBL/GenBank/DDBJ whole genome shotgun (WGS) entry which is preliminary data.</text>
</comment>